<dbReference type="Proteomes" id="UP001529510">
    <property type="component" value="Unassembled WGS sequence"/>
</dbReference>
<accession>A0ABD0MCW9</accession>
<dbReference type="EMBL" id="JAMKFB020000915">
    <property type="protein sequence ID" value="KAL0146591.1"/>
    <property type="molecule type" value="Genomic_DNA"/>
</dbReference>
<name>A0ABD0MCW9_CIRMR</name>
<comment type="caution">
    <text evidence="1">The sequence shown here is derived from an EMBL/GenBank/DDBJ whole genome shotgun (WGS) entry which is preliminary data.</text>
</comment>
<dbReference type="AlphaFoldDB" id="A0ABD0MCW9"/>
<proteinExistence type="predicted"/>
<keyword evidence="2" id="KW-1185">Reference proteome</keyword>
<organism evidence="1 2">
    <name type="scientific">Cirrhinus mrigala</name>
    <name type="common">Mrigala</name>
    <dbReference type="NCBI Taxonomy" id="683832"/>
    <lineage>
        <taxon>Eukaryota</taxon>
        <taxon>Metazoa</taxon>
        <taxon>Chordata</taxon>
        <taxon>Craniata</taxon>
        <taxon>Vertebrata</taxon>
        <taxon>Euteleostomi</taxon>
        <taxon>Actinopterygii</taxon>
        <taxon>Neopterygii</taxon>
        <taxon>Teleostei</taxon>
        <taxon>Ostariophysi</taxon>
        <taxon>Cypriniformes</taxon>
        <taxon>Cyprinidae</taxon>
        <taxon>Labeoninae</taxon>
        <taxon>Labeonini</taxon>
        <taxon>Cirrhinus</taxon>
    </lineage>
</organism>
<protein>
    <submittedName>
        <fullName evidence="1">Uncharacterized protein</fullName>
    </submittedName>
</protein>
<gene>
    <name evidence="1" type="ORF">M9458_058222</name>
</gene>
<sequence>ADRDVQDSNCERFTLPDNPCQTSGPIEVLDKIFAPILRRGKLGHNWAKNPVM</sequence>
<reference evidence="1 2" key="1">
    <citation type="submission" date="2024-05" db="EMBL/GenBank/DDBJ databases">
        <title>Genome sequencing and assembly of Indian major carp, Cirrhinus mrigala (Hamilton, 1822).</title>
        <authorList>
            <person name="Mohindra V."/>
            <person name="Chowdhury L.M."/>
            <person name="Lal K."/>
            <person name="Jena J.K."/>
        </authorList>
    </citation>
    <scope>NUCLEOTIDE SEQUENCE [LARGE SCALE GENOMIC DNA]</scope>
    <source>
        <strain evidence="1">CM1030</strain>
        <tissue evidence="1">Blood</tissue>
    </source>
</reference>
<evidence type="ECO:0000313" key="1">
    <source>
        <dbReference type="EMBL" id="KAL0146591.1"/>
    </source>
</evidence>
<feature type="non-terminal residue" evidence="1">
    <location>
        <position position="1"/>
    </location>
</feature>
<evidence type="ECO:0000313" key="2">
    <source>
        <dbReference type="Proteomes" id="UP001529510"/>
    </source>
</evidence>